<feature type="compositionally biased region" description="Low complexity" evidence="1">
    <location>
        <begin position="348"/>
        <end position="362"/>
    </location>
</feature>
<feature type="transmembrane region" description="Helical" evidence="2">
    <location>
        <begin position="165"/>
        <end position="185"/>
    </location>
</feature>
<feature type="signal peptide" evidence="3">
    <location>
        <begin position="1"/>
        <end position="31"/>
    </location>
</feature>
<reference evidence="4 5" key="1">
    <citation type="submission" date="2018-10" db="EMBL/GenBank/DDBJ databases">
        <title>Sequencing the genomes of 1000 actinobacteria strains.</title>
        <authorList>
            <person name="Klenk H.-P."/>
        </authorList>
    </citation>
    <scope>NUCLEOTIDE SEQUENCE [LARGE SCALE GENOMIC DNA]</scope>
    <source>
        <strain evidence="4 5">DSM 45175</strain>
    </source>
</reference>
<feature type="compositionally biased region" description="Low complexity" evidence="1">
    <location>
        <begin position="274"/>
        <end position="299"/>
    </location>
</feature>
<feature type="region of interest" description="Disordered" evidence="1">
    <location>
        <begin position="193"/>
        <end position="365"/>
    </location>
</feature>
<keyword evidence="3" id="KW-0732">Signal</keyword>
<dbReference type="Proteomes" id="UP000277671">
    <property type="component" value="Unassembled WGS sequence"/>
</dbReference>
<sequence>MISASTRQRLAGTVIAGCLLSTALPGGSARAAPSAVTVVMASGGSSAPIYQILVHNGTTSTIDTTVRQELPRGMSPTSVSDGGQTSQPTGQTGGTEISWRLQLPPGGMMTLNTALPATASGVPVSAPACAFAGTGDIPFDCASATWQAAGAKIEEADPAIWQRPAYLFGALAVLVLLLVAGLWWWRRRVRKRVDREGGPGGGPAPDGGPVASRPGSRTPDAATSVGGPPFLDRPPVLDLPPPALARGLARGVARIRPGGDGAEAWPSPRRTPSGAMPPAARPATGRAPVDQTRAGVGTPAAPPPGSTPPAPQDPSSVWAPAPPGGDRERVLSATVPGLPDGVPNTYLATGTPTAPPRAAVPGRVKRRSGPPVWVVVGLATVVVALVAAAAALTATARVSAIDTGKQPTSGAWVGRTSSGAIGATMRDATFEFTLYRVNCGAAVQQPAGPRPAGQRCLATLAARNVSKQPQRWYGASQRAYGPTGNWVTTDEPATRALNGGRDIFAEPVPPSERMLVPIVFTMNGPEAPTRVELRGSVFSAGVSIPVT</sequence>
<evidence type="ECO:0000256" key="2">
    <source>
        <dbReference type="SAM" id="Phobius"/>
    </source>
</evidence>
<organism evidence="4 5">
    <name type="scientific">Micromonospora pisi</name>
    <dbReference type="NCBI Taxonomy" id="589240"/>
    <lineage>
        <taxon>Bacteria</taxon>
        <taxon>Bacillati</taxon>
        <taxon>Actinomycetota</taxon>
        <taxon>Actinomycetes</taxon>
        <taxon>Micromonosporales</taxon>
        <taxon>Micromonosporaceae</taxon>
        <taxon>Micromonospora</taxon>
    </lineage>
</organism>
<name>A0A495JNZ7_9ACTN</name>
<evidence type="ECO:0000313" key="4">
    <source>
        <dbReference type="EMBL" id="RKR90673.1"/>
    </source>
</evidence>
<feature type="region of interest" description="Disordered" evidence="1">
    <location>
        <begin position="71"/>
        <end position="99"/>
    </location>
</feature>
<keyword evidence="2" id="KW-0472">Membrane</keyword>
<dbReference type="EMBL" id="RBKT01000001">
    <property type="protein sequence ID" value="RKR90673.1"/>
    <property type="molecule type" value="Genomic_DNA"/>
</dbReference>
<gene>
    <name evidence="4" type="ORF">BDK92_5052</name>
</gene>
<dbReference type="RefSeq" id="WP_121158911.1">
    <property type="nucleotide sequence ID" value="NZ_RBKT01000001.1"/>
</dbReference>
<evidence type="ECO:0000256" key="3">
    <source>
        <dbReference type="SAM" id="SignalP"/>
    </source>
</evidence>
<comment type="caution">
    <text evidence="4">The sequence shown here is derived from an EMBL/GenBank/DDBJ whole genome shotgun (WGS) entry which is preliminary data.</text>
</comment>
<dbReference type="AlphaFoldDB" id="A0A495JNZ7"/>
<accession>A0A495JNZ7</accession>
<proteinExistence type="predicted"/>
<dbReference type="OrthoDB" id="3405890at2"/>
<evidence type="ECO:0000256" key="1">
    <source>
        <dbReference type="SAM" id="MobiDB-lite"/>
    </source>
</evidence>
<keyword evidence="5" id="KW-1185">Reference proteome</keyword>
<feature type="transmembrane region" description="Helical" evidence="2">
    <location>
        <begin position="372"/>
        <end position="392"/>
    </location>
</feature>
<feature type="compositionally biased region" description="Pro residues" evidence="1">
    <location>
        <begin position="300"/>
        <end position="312"/>
    </location>
</feature>
<feature type="chain" id="PRO_5019813407" description="DUF4352 domain-containing protein" evidence="3">
    <location>
        <begin position="32"/>
        <end position="547"/>
    </location>
</feature>
<feature type="compositionally biased region" description="Low complexity" evidence="1">
    <location>
        <begin position="244"/>
        <end position="256"/>
    </location>
</feature>
<evidence type="ECO:0000313" key="5">
    <source>
        <dbReference type="Proteomes" id="UP000277671"/>
    </source>
</evidence>
<keyword evidence="2" id="KW-0812">Transmembrane</keyword>
<keyword evidence="2" id="KW-1133">Transmembrane helix</keyword>
<protein>
    <recommendedName>
        <fullName evidence="6">DUF4352 domain-containing protein</fullName>
    </recommendedName>
</protein>
<evidence type="ECO:0008006" key="6">
    <source>
        <dbReference type="Google" id="ProtNLM"/>
    </source>
</evidence>